<reference evidence="8 9" key="1">
    <citation type="journal article" date="2018" name="Sci. Rep.">
        <title>Network-guided genomic and metagenomic analysis of the faecal microbiota of the critically endangered kakapo.</title>
        <authorList>
            <person name="Waite D.W."/>
            <person name="Dsouza M."/>
            <person name="Sekiguchi Y."/>
            <person name="Hugenholtz P."/>
            <person name="Taylor M.W."/>
        </authorList>
    </citation>
    <scope>NUCLEOTIDE SEQUENCE [LARGE SCALE GENOMIC DNA]</scope>
    <source>
        <strain evidence="8 9">BI02</strain>
    </source>
</reference>
<dbReference type="Proteomes" id="UP000253215">
    <property type="component" value="Unassembled WGS sequence"/>
</dbReference>
<dbReference type="InterPro" id="IPR000914">
    <property type="entry name" value="SBP_5_dom"/>
</dbReference>
<keyword evidence="5" id="KW-0571">Peptide transport</keyword>
<evidence type="ECO:0000256" key="2">
    <source>
        <dbReference type="ARBA" id="ARBA00005695"/>
    </source>
</evidence>
<dbReference type="Gene3D" id="3.40.190.10">
    <property type="entry name" value="Periplasmic binding protein-like II"/>
    <property type="match status" value="1"/>
</dbReference>
<dbReference type="GO" id="GO:0030313">
    <property type="term" value="C:cell envelope"/>
    <property type="evidence" value="ECO:0007669"/>
    <property type="project" value="UniProtKB-SubCell"/>
</dbReference>
<keyword evidence="4 6" id="KW-0732">Signal</keyword>
<name>A0A368UD25_9STRE</name>
<dbReference type="Pfam" id="PF00496">
    <property type="entry name" value="SBP_bac_5"/>
    <property type="match status" value="1"/>
</dbReference>
<evidence type="ECO:0000256" key="1">
    <source>
        <dbReference type="ARBA" id="ARBA00004196"/>
    </source>
</evidence>
<dbReference type="SUPFAM" id="SSF53850">
    <property type="entry name" value="Periplasmic binding protein-like II"/>
    <property type="match status" value="1"/>
</dbReference>
<evidence type="ECO:0000256" key="5">
    <source>
        <dbReference type="ARBA" id="ARBA00022856"/>
    </source>
</evidence>
<dbReference type="InterPro" id="IPR030678">
    <property type="entry name" value="Peptide/Ni-bd"/>
</dbReference>
<dbReference type="PIRSF" id="PIRSF002741">
    <property type="entry name" value="MppA"/>
    <property type="match status" value="1"/>
</dbReference>
<evidence type="ECO:0000313" key="8">
    <source>
        <dbReference type="EMBL" id="RCW16867.1"/>
    </source>
</evidence>
<organism evidence="8 9">
    <name type="scientific">Streptococcus gallolyticus</name>
    <dbReference type="NCBI Taxonomy" id="315405"/>
    <lineage>
        <taxon>Bacteria</taxon>
        <taxon>Bacillati</taxon>
        <taxon>Bacillota</taxon>
        <taxon>Bacilli</taxon>
        <taxon>Lactobacillales</taxon>
        <taxon>Streptococcaceae</taxon>
        <taxon>Streptococcus</taxon>
    </lineage>
</organism>
<protein>
    <submittedName>
        <fullName evidence="8">ABC transporter substrate-binding protein</fullName>
    </submittedName>
</protein>
<feature type="signal peptide" evidence="6">
    <location>
        <begin position="1"/>
        <end position="29"/>
    </location>
</feature>
<dbReference type="GO" id="GO:0043190">
    <property type="term" value="C:ATP-binding cassette (ABC) transporter complex"/>
    <property type="evidence" value="ECO:0007669"/>
    <property type="project" value="InterPro"/>
</dbReference>
<dbReference type="AlphaFoldDB" id="A0A368UD25"/>
<dbReference type="EMBL" id="NETH01000025">
    <property type="protein sequence ID" value="RCW16867.1"/>
    <property type="molecule type" value="Genomic_DNA"/>
</dbReference>
<evidence type="ECO:0000259" key="7">
    <source>
        <dbReference type="Pfam" id="PF00496"/>
    </source>
</evidence>
<comment type="subcellular location">
    <subcellularLocation>
        <location evidence="1">Cell envelope</location>
    </subcellularLocation>
</comment>
<evidence type="ECO:0000256" key="4">
    <source>
        <dbReference type="ARBA" id="ARBA00022729"/>
    </source>
</evidence>
<dbReference type="PANTHER" id="PTHR30290:SF10">
    <property type="entry name" value="PERIPLASMIC OLIGOPEPTIDE-BINDING PROTEIN-RELATED"/>
    <property type="match status" value="1"/>
</dbReference>
<accession>A0A368UD25</accession>
<comment type="similarity">
    <text evidence="2">Belongs to the bacterial solute-binding protein 5 family.</text>
</comment>
<dbReference type="Gene3D" id="3.10.105.10">
    <property type="entry name" value="Dipeptide-binding Protein, Domain 3"/>
    <property type="match status" value="1"/>
</dbReference>
<gene>
    <name evidence="8" type="ORF">CAC02_06155</name>
</gene>
<evidence type="ECO:0000313" key="9">
    <source>
        <dbReference type="Proteomes" id="UP000253215"/>
    </source>
</evidence>
<feature type="domain" description="Solute-binding protein family 5" evidence="7">
    <location>
        <begin position="85"/>
        <end position="473"/>
    </location>
</feature>
<comment type="caution">
    <text evidence="8">The sequence shown here is derived from an EMBL/GenBank/DDBJ whole genome shotgun (WGS) entry which is preliminary data.</text>
</comment>
<dbReference type="GO" id="GO:0042597">
    <property type="term" value="C:periplasmic space"/>
    <property type="evidence" value="ECO:0007669"/>
    <property type="project" value="UniProtKB-ARBA"/>
</dbReference>
<dbReference type="FunFam" id="3.90.76.10:FF:000001">
    <property type="entry name" value="Oligopeptide ABC transporter substrate-binding protein"/>
    <property type="match status" value="1"/>
</dbReference>
<keyword evidence="3" id="KW-0813">Transport</keyword>
<keyword evidence="5" id="KW-0653">Protein transport</keyword>
<dbReference type="Gene3D" id="3.90.76.10">
    <property type="entry name" value="Dipeptide-binding Protein, Domain 1"/>
    <property type="match status" value="1"/>
</dbReference>
<evidence type="ECO:0000256" key="6">
    <source>
        <dbReference type="SAM" id="SignalP"/>
    </source>
</evidence>
<dbReference type="CDD" id="cd08504">
    <property type="entry name" value="PBP2_OppA"/>
    <property type="match status" value="1"/>
</dbReference>
<dbReference type="GO" id="GO:1904680">
    <property type="term" value="F:peptide transmembrane transporter activity"/>
    <property type="evidence" value="ECO:0007669"/>
    <property type="project" value="TreeGrafter"/>
</dbReference>
<dbReference type="GO" id="GO:0015833">
    <property type="term" value="P:peptide transport"/>
    <property type="evidence" value="ECO:0007669"/>
    <property type="project" value="UniProtKB-KW"/>
</dbReference>
<evidence type="ECO:0000256" key="3">
    <source>
        <dbReference type="ARBA" id="ARBA00022448"/>
    </source>
</evidence>
<dbReference type="PANTHER" id="PTHR30290">
    <property type="entry name" value="PERIPLASMIC BINDING COMPONENT OF ABC TRANSPORTER"/>
    <property type="match status" value="1"/>
</dbReference>
<dbReference type="InterPro" id="IPR039424">
    <property type="entry name" value="SBP_5"/>
</dbReference>
<sequence length="554" mass="60159">MVGGSIMEIKNWKRVGLGAVTLLSAAVLAACGNSSSSSSSSSDEINWYMPTEINTLDISKVTDTYSAIAIGNSGSNLLRRDGDGELQPDLAEKVEVSDDGLTYTATLRDDLKWSDGSDLTAEDFVYSWQRIVDPTTASEYAYLVSDAHVLNAEEVIAGTKSVDELGVKADGNQVIFTLSNPSPQFESLLSFANFMPQSKDFVEEAGDDYGTTSEKSLYSGPYTVEDWNGTSGTFTLVKNDYYWDAEDVKTKKVNIQTIKKPDTAVQMYKDGDLDVASISNTEATYKANKNRDDVVSLPEATTAYMVYNQTGTVAALSNDKIRQALNLATDREGIVKAAIDTGSTAATALAPTGLETLPDGTDLAEYVSPGYSHDEEEAAKLFKEGLAEIGADSVTLTITSDSDSPVAKASVDYIKETWENTLSGLTVEEKFVTFKQRLEDTKNQNFDIALVLWGGDYPEGSTFYGLFTTDSPYNYGKFSNADYDAAYQKAITTDALDPAAAADDYKAAEKVLYDNALYNPIYFRSGKGLQNPNLKGLIRNSTGLSVDFTYAYKE</sequence>
<feature type="chain" id="PRO_5039252119" evidence="6">
    <location>
        <begin position="30"/>
        <end position="554"/>
    </location>
</feature>
<proteinExistence type="inferred from homology"/>